<dbReference type="GO" id="GO:0005829">
    <property type="term" value="C:cytosol"/>
    <property type="evidence" value="ECO:0000318"/>
    <property type="project" value="GO_Central"/>
</dbReference>
<dbReference type="OrthoDB" id="2429551at2759"/>
<dbReference type="SUPFAM" id="SSF54403">
    <property type="entry name" value="Cystatin/monellin"/>
    <property type="match status" value="1"/>
</dbReference>
<dbReference type="PANTHER" id="PTHR11414">
    <property type="entry name" value="CYSTATIN FAMILY MEMBER"/>
    <property type="match status" value="1"/>
</dbReference>
<dbReference type="Bgee" id="108707654">
    <property type="expression patterns" value="Expressed in zone of skin and 10 other cell types or tissues"/>
</dbReference>
<evidence type="ECO:0000256" key="4">
    <source>
        <dbReference type="ARBA" id="ARBA00022690"/>
    </source>
</evidence>
<evidence type="ECO:0000313" key="7">
    <source>
        <dbReference type="RefSeq" id="XP_018101147.1"/>
    </source>
</evidence>
<dbReference type="InterPro" id="IPR001713">
    <property type="entry name" value="Prot_inh_stefin"/>
</dbReference>
<dbReference type="CDD" id="cd00042">
    <property type="entry name" value="CY"/>
    <property type="match status" value="1"/>
</dbReference>
<dbReference type="GeneID" id="108707654"/>
<accession>A0A1L8HBY7</accession>
<evidence type="ECO:0000256" key="5">
    <source>
        <dbReference type="ARBA" id="ARBA00022704"/>
    </source>
</evidence>
<dbReference type="PANTHER" id="PTHR11414:SF27">
    <property type="entry name" value="CYSTATIN-A-LIKE"/>
    <property type="match status" value="1"/>
</dbReference>
<comment type="subcellular location">
    <subcellularLocation>
        <location evidence="1">Cytoplasm</location>
    </subcellularLocation>
</comment>
<dbReference type="PROSITE" id="PS00287">
    <property type="entry name" value="CYSTATIN"/>
    <property type="match status" value="1"/>
</dbReference>
<evidence type="ECO:0000256" key="2">
    <source>
        <dbReference type="ARBA" id="ARBA00009403"/>
    </source>
</evidence>
<dbReference type="Proteomes" id="UP000186698">
    <property type="component" value="Chromosome 2L"/>
</dbReference>
<dbReference type="PaxDb" id="8355-A0A1L8HBY7"/>
<dbReference type="RefSeq" id="XP_018101147.1">
    <property type="nucleotide sequence ID" value="XM_018245658.2"/>
</dbReference>
<comment type="similarity">
    <text evidence="2">Belongs to the cystatin family.</text>
</comment>
<dbReference type="OMA" id="DNRYMHL"/>
<dbReference type="Gene3D" id="3.10.450.10">
    <property type="match status" value="1"/>
</dbReference>
<proteinExistence type="inferred from homology"/>
<keyword evidence="6" id="KW-1185">Reference proteome</keyword>
<dbReference type="Pfam" id="PF00031">
    <property type="entry name" value="Cystatin"/>
    <property type="match status" value="1"/>
</dbReference>
<dbReference type="InterPro" id="IPR018073">
    <property type="entry name" value="Prot_inh_cystat_CS"/>
</dbReference>
<dbReference type="PRINTS" id="PR00295">
    <property type="entry name" value="STEFINA"/>
</dbReference>
<evidence type="ECO:0000256" key="1">
    <source>
        <dbReference type="ARBA" id="ARBA00004496"/>
    </source>
</evidence>
<gene>
    <name evidence="7" type="primary">LOC108707654</name>
</gene>
<dbReference type="GO" id="GO:0004869">
    <property type="term" value="F:cysteine-type endopeptidase inhibitor activity"/>
    <property type="evidence" value="ECO:0000318"/>
    <property type="project" value="GO_Central"/>
</dbReference>
<dbReference type="InterPro" id="IPR000010">
    <property type="entry name" value="Cystatin_dom"/>
</dbReference>
<organism evidence="6 7">
    <name type="scientific">Xenopus laevis</name>
    <name type="common">African clawed frog</name>
    <dbReference type="NCBI Taxonomy" id="8355"/>
    <lineage>
        <taxon>Eukaryota</taxon>
        <taxon>Metazoa</taxon>
        <taxon>Chordata</taxon>
        <taxon>Craniata</taxon>
        <taxon>Vertebrata</taxon>
        <taxon>Euteleostomi</taxon>
        <taxon>Amphibia</taxon>
        <taxon>Batrachia</taxon>
        <taxon>Anura</taxon>
        <taxon>Pipoidea</taxon>
        <taxon>Pipidae</taxon>
        <taxon>Xenopodinae</taxon>
        <taxon>Xenopus</taxon>
        <taxon>Xenopus</taxon>
    </lineage>
</organism>
<keyword evidence="4" id="KW-0646">Protease inhibitor</keyword>
<dbReference type="STRING" id="8355.A0A1L8HBY7"/>
<keyword evidence="3" id="KW-0963">Cytoplasm</keyword>
<dbReference type="KEGG" id="xla:108707654"/>
<reference evidence="7" key="1">
    <citation type="submission" date="2025-08" db="UniProtKB">
        <authorList>
            <consortium name="RefSeq"/>
        </authorList>
    </citation>
    <scope>IDENTIFICATION</scope>
    <source>
        <strain evidence="7">J_2021</strain>
        <tissue evidence="7">Erythrocytes</tissue>
    </source>
</reference>
<keyword evidence="5" id="KW-0789">Thiol protease inhibitor</keyword>
<dbReference type="FunFam" id="3.10.450.10:FF:000001">
    <property type="entry name" value="Cystatin-A"/>
    <property type="match status" value="1"/>
</dbReference>
<dbReference type="InterPro" id="IPR046350">
    <property type="entry name" value="Cystatin_sf"/>
</dbReference>
<name>A0A1L8HBY7_XENLA</name>
<dbReference type="AlphaFoldDB" id="A0A1L8HBY7"/>
<sequence length="98" mass="10855">MAPKKAGGLSEVREPTAEDQKLADKVKEDVVKKIGRNVSTFKVVQVSTQVVAGINYFFKVKVGSVEFIHIRIYEDLQGNVKLSNVKDCQTIDSPLVSF</sequence>
<evidence type="ECO:0000313" key="6">
    <source>
        <dbReference type="Proteomes" id="UP000186698"/>
    </source>
</evidence>
<evidence type="ECO:0000256" key="3">
    <source>
        <dbReference type="ARBA" id="ARBA00022490"/>
    </source>
</evidence>
<protein>
    <submittedName>
        <fullName evidence="7">Cystatin-A</fullName>
    </submittedName>
</protein>